<evidence type="ECO:0000313" key="3">
    <source>
        <dbReference type="EMBL" id="KAH7072490.1"/>
    </source>
</evidence>
<sequence length="194" mass="21296">MADLNRPKIGVAVIIHDDDGNIIMGERAGSHGAGDQLVTTITTTLPSITPSPRESTYSPHATIGTLQCPGGHLENGESFETTAARESLEETGLEIGDVRFLTATNDVFGGVDGGKHYVTVFVTARIVGEEKVPKAMEPHKCAKWEWVPWEQMWTWAGEQAKAEEEGKEVKKVLFLPLVNLWRERKECENALAGR</sequence>
<reference evidence="3" key="1">
    <citation type="journal article" date="2021" name="Nat. Commun.">
        <title>Genetic determinants of endophytism in the Arabidopsis root mycobiome.</title>
        <authorList>
            <person name="Mesny F."/>
            <person name="Miyauchi S."/>
            <person name="Thiergart T."/>
            <person name="Pickel B."/>
            <person name="Atanasova L."/>
            <person name="Karlsson M."/>
            <person name="Huettel B."/>
            <person name="Barry K.W."/>
            <person name="Haridas S."/>
            <person name="Chen C."/>
            <person name="Bauer D."/>
            <person name="Andreopoulos W."/>
            <person name="Pangilinan J."/>
            <person name="LaButti K."/>
            <person name="Riley R."/>
            <person name="Lipzen A."/>
            <person name="Clum A."/>
            <person name="Drula E."/>
            <person name="Henrissat B."/>
            <person name="Kohler A."/>
            <person name="Grigoriev I.V."/>
            <person name="Martin F.M."/>
            <person name="Hacquard S."/>
        </authorList>
    </citation>
    <scope>NUCLEOTIDE SEQUENCE</scope>
    <source>
        <strain evidence="3">MPI-SDFR-AT-0120</strain>
    </source>
</reference>
<dbReference type="InterPro" id="IPR015797">
    <property type="entry name" value="NUDIX_hydrolase-like_dom_sf"/>
</dbReference>
<comment type="caution">
    <text evidence="3">The sequence shown here is derived from an EMBL/GenBank/DDBJ whole genome shotgun (WGS) entry which is preliminary data.</text>
</comment>
<keyword evidence="1 3" id="KW-0378">Hydrolase</keyword>
<dbReference type="PANTHER" id="PTHR16099:SF5">
    <property type="entry name" value="NUCLEOTIDE TRIPHOSPHATE DIPHOSPHATASE NUDT15"/>
    <property type="match status" value="1"/>
</dbReference>
<accession>A0A8K0QUS3</accession>
<name>A0A8K0QUS3_9PLEO</name>
<protein>
    <submittedName>
        <fullName evidence="3">NUDIX hydrolase domain-like protein</fullName>
    </submittedName>
</protein>
<dbReference type="OrthoDB" id="447842at2759"/>
<proteinExistence type="predicted"/>
<dbReference type="Proteomes" id="UP000813461">
    <property type="component" value="Unassembled WGS sequence"/>
</dbReference>
<dbReference type="InterPro" id="IPR000086">
    <property type="entry name" value="NUDIX_hydrolase_dom"/>
</dbReference>
<dbReference type="PANTHER" id="PTHR16099">
    <property type="entry name" value="8-OXO-DGTP DIPHOSPHATES NUDT15"/>
    <property type="match status" value="1"/>
</dbReference>
<evidence type="ECO:0000313" key="4">
    <source>
        <dbReference type="Proteomes" id="UP000813461"/>
    </source>
</evidence>
<keyword evidence="4" id="KW-1185">Reference proteome</keyword>
<dbReference type="EMBL" id="JAGMVJ010000023">
    <property type="protein sequence ID" value="KAH7072490.1"/>
    <property type="molecule type" value="Genomic_DNA"/>
</dbReference>
<dbReference type="Pfam" id="PF00293">
    <property type="entry name" value="NUDIX"/>
    <property type="match status" value="1"/>
</dbReference>
<dbReference type="AlphaFoldDB" id="A0A8K0QUS3"/>
<dbReference type="PROSITE" id="PS00893">
    <property type="entry name" value="NUDIX_BOX"/>
    <property type="match status" value="1"/>
</dbReference>
<dbReference type="GO" id="GO:0006203">
    <property type="term" value="P:dGTP catabolic process"/>
    <property type="evidence" value="ECO:0007669"/>
    <property type="project" value="TreeGrafter"/>
</dbReference>
<dbReference type="GO" id="GO:0035539">
    <property type="term" value="F:8-oxo-7,8-dihydrodeoxyguanosine triphosphate pyrophosphatase activity"/>
    <property type="evidence" value="ECO:0007669"/>
    <property type="project" value="TreeGrafter"/>
</dbReference>
<dbReference type="PROSITE" id="PS51462">
    <property type="entry name" value="NUDIX"/>
    <property type="match status" value="1"/>
</dbReference>
<dbReference type="CDD" id="cd04678">
    <property type="entry name" value="NUDIX_MTH2_Nudt15"/>
    <property type="match status" value="1"/>
</dbReference>
<dbReference type="GO" id="GO:0005829">
    <property type="term" value="C:cytosol"/>
    <property type="evidence" value="ECO:0007669"/>
    <property type="project" value="TreeGrafter"/>
</dbReference>
<evidence type="ECO:0000259" key="2">
    <source>
        <dbReference type="PROSITE" id="PS51462"/>
    </source>
</evidence>
<dbReference type="SUPFAM" id="SSF55811">
    <property type="entry name" value="Nudix"/>
    <property type="match status" value="1"/>
</dbReference>
<dbReference type="Gene3D" id="3.90.79.10">
    <property type="entry name" value="Nucleoside Triphosphate Pyrophosphohydrolase"/>
    <property type="match status" value="1"/>
</dbReference>
<dbReference type="InterPro" id="IPR020084">
    <property type="entry name" value="NUDIX_hydrolase_CS"/>
</dbReference>
<evidence type="ECO:0000256" key="1">
    <source>
        <dbReference type="ARBA" id="ARBA00022801"/>
    </source>
</evidence>
<dbReference type="FunFam" id="3.90.79.10:FF:000060">
    <property type="entry name" value="Nudix hydrolase 1"/>
    <property type="match status" value="1"/>
</dbReference>
<gene>
    <name evidence="3" type="ORF">FB567DRAFT_554154</name>
</gene>
<feature type="domain" description="Nudix hydrolase" evidence="2">
    <location>
        <begin position="4"/>
        <end position="174"/>
    </location>
</feature>
<organism evidence="3 4">
    <name type="scientific">Paraphoma chrysanthemicola</name>
    <dbReference type="NCBI Taxonomy" id="798071"/>
    <lineage>
        <taxon>Eukaryota</taxon>
        <taxon>Fungi</taxon>
        <taxon>Dikarya</taxon>
        <taxon>Ascomycota</taxon>
        <taxon>Pezizomycotina</taxon>
        <taxon>Dothideomycetes</taxon>
        <taxon>Pleosporomycetidae</taxon>
        <taxon>Pleosporales</taxon>
        <taxon>Pleosporineae</taxon>
        <taxon>Phaeosphaeriaceae</taxon>
        <taxon>Paraphoma</taxon>
    </lineage>
</organism>